<dbReference type="Gene3D" id="3.40.309.10">
    <property type="entry name" value="Aldehyde Dehydrogenase, Chain A, domain 2"/>
    <property type="match status" value="1"/>
</dbReference>
<dbReference type="OrthoDB" id="440325at2759"/>
<evidence type="ECO:0000256" key="8">
    <source>
        <dbReference type="SAM" id="Phobius"/>
    </source>
</evidence>
<dbReference type="PANTHER" id="PTHR43570:SF16">
    <property type="entry name" value="ALDEHYDE DEHYDROGENASE TYPE III, ISOFORM Q"/>
    <property type="match status" value="1"/>
</dbReference>
<feature type="transmembrane region" description="Helical" evidence="8">
    <location>
        <begin position="503"/>
        <end position="524"/>
    </location>
</feature>
<feature type="active site" evidence="5">
    <location>
        <position position="278"/>
    </location>
</feature>
<comment type="similarity">
    <text evidence="1 4 7">Belongs to the aldehyde dehydrogenase family.</text>
</comment>
<evidence type="ECO:0000256" key="6">
    <source>
        <dbReference type="PROSITE-ProRule" id="PRU10007"/>
    </source>
</evidence>
<dbReference type="GO" id="GO:0004029">
    <property type="term" value="F:aldehyde dehydrogenase (NAD+) activity"/>
    <property type="evidence" value="ECO:0007669"/>
    <property type="project" value="TreeGrafter"/>
</dbReference>
<keyword evidence="2 4" id="KW-0560">Oxidoreductase</keyword>
<name>A0A6J8CBA2_MYTCO</name>
<sequence>MASFTELVNGMKTTFRTGKTKPYEWRRQQLEGVLKLMDENREEIAAALNKDLHKPKLEAVVFEIDFCRNDLVDTMNNLKEWMKPEKVKKSLANIMDSCYIQKEPFGVALVIGAWNYPIQLTIMPIVGAIAAAYIKKEPYGVALVIGAWNYPIQLTILPLFGALAAGNCVLLKPSEVSWNTAQLLEKLVPKYLDNDCVKVVNGGVTETTALLKERYDYIFYTGNTFVGKIVMKAASEYLTPVTLELGGKSPVYVDKNCDYKAVANRLIWGKTCNAGQTCIAPDYVMCTKDVQEELLQNMKTTLGEFFPDDPSQSESYGRMVNSRHFQRVKKMIDSNQDSIAIGGDTNEKDNYISPTILKDVKFTDSAMNEEIFGPVLPIVPVKDEDAAIEHIVSGEKPLAMYVFSNDKTVKDKFRNSTSSGGLVINDTMMHAGVMTLPFGGVGNSGMGAYHGKLTFDTFSHNRACLERELKMESLQSIRYPPYTQKKMGNIQWATRKKLKGRSFMSFVPFFVIGTIAAYVIKVFGLHNKLPFLNE</sequence>
<dbReference type="Gene3D" id="3.40.605.10">
    <property type="entry name" value="Aldehyde Dehydrogenase, Chain A, domain 1"/>
    <property type="match status" value="2"/>
</dbReference>
<dbReference type="InterPro" id="IPR016163">
    <property type="entry name" value="Ald_DH_C"/>
</dbReference>
<evidence type="ECO:0000256" key="3">
    <source>
        <dbReference type="ARBA" id="ARBA00023027"/>
    </source>
</evidence>
<dbReference type="InterPro" id="IPR015590">
    <property type="entry name" value="Aldehyde_DH_dom"/>
</dbReference>
<evidence type="ECO:0000256" key="5">
    <source>
        <dbReference type="PIRSR" id="PIRSR036492-1"/>
    </source>
</evidence>
<dbReference type="PIRSF" id="PIRSF036492">
    <property type="entry name" value="ALDH"/>
    <property type="match status" value="1"/>
</dbReference>
<feature type="domain" description="Aldehyde dehydrogenase" evidence="9">
    <location>
        <begin position="132"/>
        <end position="459"/>
    </location>
</feature>
<evidence type="ECO:0000256" key="1">
    <source>
        <dbReference type="ARBA" id="ARBA00009986"/>
    </source>
</evidence>
<gene>
    <name evidence="10" type="ORF">MCOR_27317</name>
</gene>
<dbReference type="PROSITE" id="PS00687">
    <property type="entry name" value="ALDEHYDE_DEHYDR_GLU"/>
    <property type="match status" value="1"/>
</dbReference>
<evidence type="ECO:0000256" key="4">
    <source>
        <dbReference type="PIRNR" id="PIRNR036492"/>
    </source>
</evidence>
<proteinExistence type="inferred from homology"/>
<dbReference type="SUPFAM" id="SSF53720">
    <property type="entry name" value="ALDH-like"/>
    <property type="match status" value="2"/>
</dbReference>
<keyword evidence="3" id="KW-0520">NAD</keyword>
<dbReference type="PANTHER" id="PTHR43570">
    <property type="entry name" value="ALDEHYDE DEHYDROGENASE"/>
    <property type="match status" value="1"/>
</dbReference>
<dbReference type="Proteomes" id="UP000507470">
    <property type="component" value="Unassembled WGS sequence"/>
</dbReference>
<dbReference type="FunFam" id="3.40.309.10:FF:000003">
    <property type="entry name" value="Aldehyde dehydrogenase"/>
    <property type="match status" value="1"/>
</dbReference>
<evidence type="ECO:0000313" key="11">
    <source>
        <dbReference type="Proteomes" id="UP000507470"/>
    </source>
</evidence>
<evidence type="ECO:0000256" key="7">
    <source>
        <dbReference type="RuleBase" id="RU003345"/>
    </source>
</evidence>
<dbReference type="AlphaFoldDB" id="A0A6J8CBA2"/>
<dbReference type="InterPro" id="IPR016161">
    <property type="entry name" value="Ald_DH/histidinol_DH"/>
</dbReference>
<feature type="domain" description="Aldehyde dehydrogenase" evidence="9">
    <location>
        <begin position="7"/>
        <end position="131"/>
    </location>
</feature>
<keyword evidence="8" id="KW-0472">Membrane</keyword>
<dbReference type="FunFam" id="3.40.605.10:FF:000004">
    <property type="entry name" value="Aldehyde dehydrogenase"/>
    <property type="match status" value="1"/>
</dbReference>
<dbReference type="GO" id="GO:0006081">
    <property type="term" value="P:aldehyde metabolic process"/>
    <property type="evidence" value="ECO:0007669"/>
    <property type="project" value="InterPro"/>
</dbReference>
<dbReference type="Pfam" id="PF00171">
    <property type="entry name" value="Aldedh"/>
    <property type="match status" value="2"/>
</dbReference>
<feature type="active site" evidence="5 6">
    <location>
        <position position="244"/>
    </location>
</feature>
<evidence type="ECO:0000256" key="2">
    <source>
        <dbReference type="ARBA" id="ARBA00023002"/>
    </source>
</evidence>
<protein>
    <recommendedName>
        <fullName evidence="4">Aldehyde dehydrogenase</fullName>
    </recommendedName>
</protein>
<dbReference type="GO" id="GO:0005737">
    <property type="term" value="C:cytoplasm"/>
    <property type="evidence" value="ECO:0007669"/>
    <property type="project" value="TreeGrafter"/>
</dbReference>
<accession>A0A6J8CBA2</accession>
<keyword evidence="8" id="KW-0812">Transmembrane</keyword>
<dbReference type="InterPro" id="IPR016162">
    <property type="entry name" value="Ald_DH_N"/>
</dbReference>
<dbReference type="InterPro" id="IPR012394">
    <property type="entry name" value="Aldehyde_DH_NAD(P)"/>
</dbReference>
<dbReference type="EMBL" id="CACVKT020004972">
    <property type="protein sequence ID" value="CAC5392379.1"/>
    <property type="molecule type" value="Genomic_DNA"/>
</dbReference>
<keyword evidence="8" id="KW-1133">Transmembrane helix</keyword>
<reference evidence="10 11" key="1">
    <citation type="submission" date="2020-06" db="EMBL/GenBank/DDBJ databases">
        <authorList>
            <person name="Li R."/>
            <person name="Bekaert M."/>
        </authorList>
    </citation>
    <scope>NUCLEOTIDE SEQUENCE [LARGE SCALE GENOMIC DNA]</scope>
    <source>
        <strain evidence="11">wild</strain>
    </source>
</reference>
<evidence type="ECO:0000259" key="9">
    <source>
        <dbReference type="Pfam" id="PF00171"/>
    </source>
</evidence>
<keyword evidence="11" id="KW-1185">Reference proteome</keyword>
<dbReference type="InterPro" id="IPR029510">
    <property type="entry name" value="Ald_DH_CS_GLU"/>
</dbReference>
<organism evidence="10 11">
    <name type="scientific">Mytilus coruscus</name>
    <name type="common">Sea mussel</name>
    <dbReference type="NCBI Taxonomy" id="42192"/>
    <lineage>
        <taxon>Eukaryota</taxon>
        <taxon>Metazoa</taxon>
        <taxon>Spiralia</taxon>
        <taxon>Lophotrochozoa</taxon>
        <taxon>Mollusca</taxon>
        <taxon>Bivalvia</taxon>
        <taxon>Autobranchia</taxon>
        <taxon>Pteriomorphia</taxon>
        <taxon>Mytilida</taxon>
        <taxon>Mytiloidea</taxon>
        <taxon>Mytilidae</taxon>
        <taxon>Mytilinae</taxon>
        <taxon>Mytilus</taxon>
    </lineage>
</organism>
<evidence type="ECO:0000313" key="10">
    <source>
        <dbReference type="EMBL" id="CAC5392379.1"/>
    </source>
</evidence>